<feature type="compositionally biased region" description="Basic and acidic residues" evidence="1">
    <location>
        <begin position="435"/>
        <end position="448"/>
    </location>
</feature>
<feature type="region of interest" description="Disordered" evidence="1">
    <location>
        <begin position="133"/>
        <end position="160"/>
    </location>
</feature>
<protein>
    <recommendedName>
        <fullName evidence="4">RNA polymerase II transcription factor SIII subunit A</fullName>
    </recommendedName>
</protein>
<reference evidence="2" key="1">
    <citation type="submission" date="2023-06" db="EMBL/GenBank/DDBJ databases">
        <title>Genome-scale phylogeny and comparative genomics of the fungal order Sordariales.</title>
        <authorList>
            <consortium name="Lawrence Berkeley National Laboratory"/>
            <person name="Hensen N."/>
            <person name="Bonometti L."/>
            <person name="Westerberg I."/>
            <person name="Brannstrom I.O."/>
            <person name="Guillou S."/>
            <person name="Cros-Aarteil S."/>
            <person name="Calhoun S."/>
            <person name="Haridas S."/>
            <person name="Kuo A."/>
            <person name="Mondo S."/>
            <person name="Pangilinan J."/>
            <person name="Riley R."/>
            <person name="LaButti K."/>
            <person name="Andreopoulos B."/>
            <person name="Lipzen A."/>
            <person name="Chen C."/>
            <person name="Yanf M."/>
            <person name="Daum C."/>
            <person name="Ng V."/>
            <person name="Clum A."/>
            <person name="Steindorff A."/>
            <person name="Ohm R."/>
            <person name="Martin F."/>
            <person name="Silar P."/>
            <person name="Natvig D."/>
            <person name="Lalanne C."/>
            <person name="Gautier V."/>
            <person name="Ament-velasquez S.L."/>
            <person name="Kruys A."/>
            <person name="Hutchinson M.I."/>
            <person name="Powell A.J."/>
            <person name="Barry K."/>
            <person name="Miller A.N."/>
            <person name="Grigoriev I.V."/>
            <person name="Debuchy R."/>
            <person name="Gladieux P."/>
            <person name="Thoren M.H."/>
            <person name="Johannesson H."/>
        </authorList>
    </citation>
    <scope>NUCLEOTIDE SEQUENCE</scope>
    <source>
        <strain evidence="2">SMH3187-1</strain>
    </source>
</reference>
<dbReference type="EMBL" id="JAUKUD010000004">
    <property type="protein sequence ID" value="KAK0746163.1"/>
    <property type="molecule type" value="Genomic_DNA"/>
</dbReference>
<keyword evidence="3" id="KW-1185">Reference proteome</keyword>
<dbReference type="GO" id="GO:0070449">
    <property type="term" value="C:elongin complex"/>
    <property type="evidence" value="ECO:0007669"/>
    <property type="project" value="InterPro"/>
</dbReference>
<feature type="region of interest" description="Disordered" evidence="1">
    <location>
        <begin position="206"/>
        <end position="479"/>
    </location>
</feature>
<evidence type="ECO:0000313" key="3">
    <source>
        <dbReference type="Proteomes" id="UP001172155"/>
    </source>
</evidence>
<dbReference type="AlphaFoldDB" id="A0AA40EV93"/>
<dbReference type="PANTHER" id="PTHR47543">
    <property type="entry name" value="OS08G0169600 PROTEIN"/>
    <property type="match status" value="1"/>
</dbReference>
<sequence>MPPRSLVDMCLTVASKNISSVTGLYGMPDPLKEVLLHAVTKANQLRAIEEDDDSYDGYAAHWQRLIAADFPVLAQKHKWAPKHSKHWSRVYDQYKKTDDDETAAATQRLAASMQGVTQAREAQKLQVKANLAKRLPPPPQPKKHWASQSAPPPPRKSALSKLRTQVKSQANRFKAAPITHYGLKLGQVERAPQTMINEARIARQPSIRGLDASKRASGNAHTSFGNGMDKAREEREQRLRQIKSQGAAPIHQNVLDFGSDDDSYSSSRPPKRSHLEDFFAERESGLTTPPGSSQQPIGANPTRRPTLLSATPGSNRPPQRSATFPNEPSTAPAVRRRTGLLSASPGANKTHGTLTRERSTRADLSPPSQAKKRTFSESADDSNSDGADAPKRPRTSASPPTQRPGSNLSAAPGANRTHGNAATTSTGRLPPSVAVKRERSPEDVKPILDKLSGPKFAAPAPLRKRPVSVLVQPKRTFRR</sequence>
<evidence type="ECO:0000313" key="2">
    <source>
        <dbReference type="EMBL" id="KAK0746163.1"/>
    </source>
</evidence>
<feature type="compositionally biased region" description="Polar residues" evidence="1">
    <location>
        <begin position="285"/>
        <end position="297"/>
    </location>
</feature>
<dbReference type="Proteomes" id="UP001172155">
    <property type="component" value="Unassembled WGS sequence"/>
</dbReference>
<comment type="caution">
    <text evidence="2">The sequence shown here is derived from an EMBL/GenBank/DDBJ whole genome shotgun (WGS) entry which is preliminary data.</text>
</comment>
<dbReference type="PANTHER" id="PTHR47543:SF2">
    <property type="entry name" value="RNA POLYMERASE II TRANSCRIPTION FACTOR SIII SUBUNIT A"/>
    <property type="match status" value="1"/>
</dbReference>
<dbReference type="Pfam" id="PF06881">
    <property type="entry name" value="Elongin_A"/>
    <property type="match status" value="1"/>
</dbReference>
<dbReference type="GO" id="GO:0006368">
    <property type="term" value="P:transcription elongation by RNA polymerase II"/>
    <property type="evidence" value="ECO:0007669"/>
    <property type="project" value="InterPro"/>
</dbReference>
<feature type="compositionally biased region" description="Basic and acidic residues" evidence="1">
    <location>
        <begin position="229"/>
        <end position="239"/>
    </location>
</feature>
<feature type="compositionally biased region" description="Basic and acidic residues" evidence="1">
    <location>
        <begin position="273"/>
        <end position="284"/>
    </location>
</feature>
<feature type="compositionally biased region" description="Polar residues" evidence="1">
    <location>
        <begin position="308"/>
        <end position="329"/>
    </location>
</feature>
<feature type="compositionally biased region" description="Polar residues" evidence="1">
    <location>
        <begin position="417"/>
        <end position="427"/>
    </location>
</feature>
<evidence type="ECO:0008006" key="4">
    <source>
        <dbReference type="Google" id="ProtNLM"/>
    </source>
</evidence>
<proteinExistence type="predicted"/>
<organism evidence="2 3">
    <name type="scientific">Schizothecium vesticola</name>
    <dbReference type="NCBI Taxonomy" id="314040"/>
    <lineage>
        <taxon>Eukaryota</taxon>
        <taxon>Fungi</taxon>
        <taxon>Dikarya</taxon>
        <taxon>Ascomycota</taxon>
        <taxon>Pezizomycotina</taxon>
        <taxon>Sordariomycetes</taxon>
        <taxon>Sordariomycetidae</taxon>
        <taxon>Sordariales</taxon>
        <taxon>Schizotheciaceae</taxon>
        <taxon>Schizothecium</taxon>
    </lineage>
</organism>
<name>A0AA40EV93_9PEZI</name>
<feature type="compositionally biased region" description="Polar residues" evidence="1">
    <location>
        <begin position="395"/>
        <end position="409"/>
    </location>
</feature>
<dbReference type="InterPro" id="IPR010684">
    <property type="entry name" value="RNA_pol_II_trans_fac_SIII_A"/>
</dbReference>
<gene>
    <name evidence="2" type="ORF">B0T18DRAFT_410990</name>
</gene>
<evidence type="ECO:0000256" key="1">
    <source>
        <dbReference type="SAM" id="MobiDB-lite"/>
    </source>
</evidence>
<dbReference type="Gene3D" id="6.10.250.3180">
    <property type="match status" value="1"/>
</dbReference>
<accession>A0AA40EV93</accession>